<accession>A0A0E9UY09</accession>
<organism evidence="1">
    <name type="scientific">Anguilla anguilla</name>
    <name type="common">European freshwater eel</name>
    <name type="synonym">Muraena anguilla</name>
    <dbReference type="NCBI Taxonomy" id="7936"/>
    <lineage>
        <taxon>Eukaryota</taxon>
        <taxon>Metazoa</taxon>
        <taxon>Chordata</taxon>
        <taxon>Craniata</taxon>
        <taxon>Vertebrata</taxon>
        <taxon>Euteleostomi</taxon>
        <taxon>Actinopterygii</taxon>
        <taxon>Neopterygii</taxon>
        <taxon>Teleostei</taxon>
        <taxon>Anguilliformes</taxon>
        <taxon>Anguillidae</taxon>
        <taxon>Anguilla</taxon>
    </lineage>
</organism>
<name>A0A0E9UY09_ANGAN</name>
<evidence type="ECO:0000313" key="1">
    <source>
        <dbReference type="EMBL" id="JAH70646.1"/>
    </source>
</evidence>
<proteinExistence type="predicted"/>
<dbReference type="EMBL" id="GBXM01037931">
    <property type="protein sequence ID" value="JAH70646.1"/>
    <property type="molecule type" value="Transcribed_RNA"/>
</dbReference>
<sequence>MTSIRAVPTLCA</sequence>
<reference evidence="1" key="1">
    <citation type="submission" date="2014-11" db="EMBL/GenBank/DDBJ databases">
        <authorList>
            <person name="Amaro Gonzalez C."/>
        </authorList>
    </citation>
    <scope>NUCLEOTIDE SEQUENCE</scope>
</reference>
<reference evidence="1" key="2">
    <citation type="journal article" date="2015" name="Fish Shellfish Immunol.">
        <title>Early steps in the European eel (Anguilla anguilla)-Vibrio vulnificus interaction in the gills: Role of the RtxA13 toxin.</title>
        <authorList>
            <person name="Callol A."/>
            <person name="Pajuelo D."/>
            <person name="Ebbesson L."/>
            <person name="Teles M."/>
            <person name="MacKenzie S."/>
            <person name="Amaro C."/>
        </authorList>
    </citation>
    <scope>NUCLEOTIDE SEQUENCE</scope>
</reference>
<protein>
    <submittedName>
        <fullName evidence="1">Uncharacterized protein</fullName>
    </submittedName>
</protein>